<feature type="transmembrane region" description="Helical" evidence="1">
    <location>
        <begin position="114"/>
        <end position="138"/>
    </location>
</feature>
<protein>
    <submittedName>
        <fullName evidence="2">Urease accessory protein</fullName>
    </submittedName>
</protein>
<evidence type="ECO:0000313" key="2">
    <source>
        <dbReference type="EMBL" id="MBC6995099.1"/>
    </source>
</evidence>
<evidence type="ECO:0000256" key="1">
    <source>
        <dbReference type="SAM" id="Phobius"/>
    </source>
</evidence>
<accession>A0A923PKM1</accession>
<dbReference type="AlphaFoldDB" id="A0A923PKM1"/>
<feature type="transmembrane region" description="Helical" evidence="1">
    <location>
        <begin position="145"/>
        <end position="168"/>
    </location>
</feature>
<dbReference type="RefSeq" id="WP_187467150.1">
    <property type="nucleotide sequence ID" value="NZ_JACSIT010000118.1"/>
</dbReference>
<reference evidence="2" key="1">
    <citation type="submission" date="2020-08" db="EMBL/GenBank/DDBJ databases">
        <title>Lewinella bacteria from marine environments.</title>
        <authorList>
            <person name="Zhong Y."/>
        </authorList>
    </citation>
    <scope>NUCLEOTIDE SEQUENCE</scope>
    <source>
        <strain evidence="2">KCTC 42187</strain>
    </source>
</reference>
<keyword evidence="3" id="KW-1185">Reference proteome</keyword>
<feature type="transmembrane region" description="Helical" evidence="1">
    <location>
        <begin position="75"/>
        <end position="94"/>
    </location>
</feature>
<keyword evidence="1" id="KW-1133">Transmembrane helix</keyword>
<keyword evidence="1" id="KW-0472">Membrane</keyword>
<organism evidence="2 3">
    <name type="scientific">Neolewinella lacunae</name>
    <dbReference type="NCBI Taxonomy" id="1517758"/>
    <lineage>
        <taxon>Bacteria</taxon>
        <taxon>Pseudomonadati</taxon>
        <taxon>Bacteroidota</taxon>
        <taxon>Saprospiria</taxon>
        <taxon>Saprospirales</taxon>
        <taxon>Lewinellaceae</taxon>
        <taxon>Neolewinella</taxon>
    </lineage>
</organism>
<comment type="caution">
    <text evidence="2">The sequence shown here is derived from an EMBL/GenBank/DDBJ whole genome shotgun (WGS) entry which is preliminary data.</text>
</comment>
<dbReference type="Proteomes" id="UP000650081">
    <property type="component" value="Unassembled WGS sequence"/>
</dbReference>
<gene>
    <name evidence="2" type="ORF">H9S92_13045</name>
</gene>
<proteinExistence type="predicted"/>
<dbReference type="InterPro" id="IPR052776">
    <property type="entry name" value="Chloro_ReproSupport/MetalTrans"/>
</dbReference>
<feature type="transmembrane region" description="Helical" evidence="1">
    <location>
        <begin position="44"/>
        <end position="63"/>
    </location>
</feature>
<dbReference type="PANTHER" id="PTHR33876">
    <property type="entry name" value="UNNAMED PRODUCT"/>
    <property type="match status" value="1"/>
</dbReference>
<evidence type="ECO:0000313" key="3">
    <source>
        <dbReference type="Proteomes" id="UP000650081"/>
    </source>
</evidence>
<keyword evidence="1" id="KW-0812">Transmembrane</keyword>
<dbReference type="PANTHER" id="PTHR33876:SF4">
    <property type="entry name" value="CHLOROPLAST PROTEIN FOR GROWTH AND FERTILITY 2"/>
    <property type="match status" value="1"/>
</dbReference>
<name>A0A923PKM1_9BACT</name>
<sequence length="205" mass="21631">MEELTIFLAALIGFTHAFEADHLVAVSSLVTRRDRIDMAMKDGAFWGLGHTSTILLIGMVVILGRAAIPDSVFGYLEGVVGLMLILLGLGRLYSAYQNRARLAALVDHSHSHGLAYGVGLVHGLAGSGALILIVLAQVEGIWNGLLYLLVFGLGSVVGMLLAAGALSLPFSRKVLQRPALQYGLVIASGLLCVGYGGFVLFENLA</sequence>
<feature type="transmembrane region" description="Helical" evidence="1">
    <location>
        <begin position="180"/>
        <end position="201"/>
    </location>
</feature>
<dbReference type="EMBL" id="JACSIT010000118">
    <property type="protein sequence ID" value="MBC6995099.1"/>
    <property type="molecule type" value="Genomic_DNA"/>
</dbReference>